<dbReference type="SUPFAM" id="SSF50998">
    <property type="entry name" value="Quinoprotein alcohol dehydrogenase-like"/>
    <property type="match status" value="1"/>
</dbReference>
<keyword evidence="1" id="KW-0472">Membrane</keyword>
<dbReference type="Proteomes" id="UP000290932">
    <property type="component" value="Unassembled WGS sequence"/>
</dbReference>
<name>A0A498H122_9EURY</name>
<feature type="transmembrane region" description="Helical" evidence="1">
    <location>
        <begin position="383"/>
        <end position="402"/>
    </location>
</feature>
<dbReference type="RefSeq" id="WP_128693512.1">
    <property type="nucleotide sequence ID" value="NZ_LHQS01000002.1"/>
</dbReference>
<dbReference type="EMBL" id="LHQS01000002">
    <property type="protein sequence ID" value="RXE56522.1"/>
    <property type="molecule type" value="Genomic_DNA"/>
</dbReference>
<sequence length="405" mass="43335">MSTIAMTGSNPPSGFRLYVLTAALITALLFTVQVAAAQGEPAIEWNKTYGVDLKNKFESVQQTADGGYIAVGGSIGSNVPDPEDLLLVRTDSSGNLLWNRTWEDLTGSSVIEAGDGGYAVAANAINVTPGQTTGVRGTAYLIRTDDTGNPVWNRTFEGVKASIVRQTTEGGFILVGWTWNPAGSEQDTNAIIIKTDRDGSQEWNRTFAGKAAYAGEQTSDGGYILGGTASPFTFDVGDAFLIRLEADGAERWSKNLDFPSIYALSESTDGGFIITGSFWYARVDAEGNVLWSTRLQGLSGWAALQAPDGGYLIGGQVNDDAVAIRTDRQGEVQWNQTFRRGAVYSADLTEDGGYILGGITFPETGRTDAWLVKLQDLRQPDQATPGFGLLAAAGALVILLFLRRR</sequence>
<evidence type="ECO:0000313" key="2">
    <source>
        <dbReference type="EMBL" id="RXE56522.1"/>
    </source>
</evidence>
<dbReference type="OrthoDB" id="98274at2157"/>
<dbReference type="Gene3D" id="2.80.10.50">
    <property type="match status" value="1"/>
</dbReference>
<protein>
    <submittedName>
        <fullName evidence="2">Uncharacterized protein</fullName>
    </submittedName>
</protein>
<proteinExistence type="predicted"/>
<dbReference type="PANTHER" id="PTHR42754">
    <property type="entry name" value="ENDOGLUCANASE"/>
    <property type="match status" value="1"/>
</dbReference>
<accession>A0A498H122</accession>
<dbReference type="InterPro" id="IPR011047">
    <property type="entry name" value="Quinoprotein_ADH-like_sf"/>
</dbReference>
<keyword evidence="1" id="KW-1133">Transmembrane helix</keyword>
<keyword evidence="1" id="KW-0812">Transmembrane</keyword>
<evidence type="ECO:0000256" key="1">
    <source>
        <dbReference type="SAM" id="Phobius"/>
    </source>
</evidence>
<dbReference type="AlphaFoldDB" id="A0A498H122"/>
<dbReference type="PANTHER" id="PTHR42754:SF1">
    <property type="entry name" value="LIPOPROTEIN"/>
    <property type="match status" value="1"/>
</dbReference>
<comment type="caution">
    <text evidence="2">The sequence shown here is derived from an EMBL/GenBank/DDBJ whole genome shotgun (WGS) entry which is preliminary data.</text>
</comment>
<organism evidence="2 3">
    <name type="scientific">Methanoculleus taiwanensis</name>
    <dbReference type="NCBI Taxonomy" id="1550565"/>
    <lineage>
        <taxon>Archaea</taxon>
        <taxon>Methanobacteriati</taxon>
        <taxon>Methanobacteriota</taxon>
        <taxon>Stenosarchaea group</taxon>
        <taxon>Methanomicrobia</taxon>
        <taxon>Methanomicrobiales</taxon>
        <taxon>Methanomicrobiaceae</taxon>
        <taxon>Methanoculleus</taxon>
    </lineage>
</organism>
<gene>
    <name evidence="2" type="ORF">ABH15_06185</name>
</gene>
<reference evidence="2 3" key="1">
    <citation type="journal article" date="2015" name="Int. J. Syst. Evol. Microbiol.">
        <title>Methanoculleus taiwanensis sp. nov., a methanogen isolated from deep marine sediment at the deformation front area near Taiwan.</title>
        <authorList>
            <person name="Weng C.Y."/>
            <person name="Chen S.C."/>
            <person name="Lai M.C."/>
            <person name="Wu S.Y."/>
            <person name="Lin S."/>
            <person name="Yang T.F."/>
            <person name="Chen P.C."/>
        </authorList>
    </citation>
    <scope>NUCLEOTIDE SEQUENCE [LARGE SCALE GENOMIC DNA]</scope>
    <source>
        <strain evidence="2 3">CYW4</strain>
    </source>
</reference>
<evidence type="ECO:0000313" key="3">
    <source>
        <dbReference type="Proteomes" id="UP000290932"/>
    </source>
</evidence>
<keyword evidence="3" id="KW-1185">Reference proteome</keyword>